<evidence type="ECO:0000256" key="6">
    <source>
        <dbReference type="ARBA" id="ARBA00023134"/>
    </source>
</evidence>
<keyword evidence="10" id="KW-1185">Reference proteome</keyword>
<keyword evidence="4" id="KW-0547">Nucleotide-binding</keyword>
<evidence type="ECO:0000313" key="9">
    <source>
        <dbReference type="EMBL" id="AXV07873.1"/>
    </source>
</evidence>
<protein>
    <submittedName>
        <fullName evidence="9">Molybdopterin-guanine dinucleotide biosynthesis protein MobA</fullName>
    </submittedName>
</protein>
<dbReference type="InterPro" id="IPR013482">
    <property type="entry name" value="Molybde_CF_guanTrfase"/>
</dbReference>
<evidence type="ECO:0000256" key="4">
    <source>
        <dbReference type="ARBA" id="ARBA00022741"/>
    </source>
</evidence>
<dbReference type="GO" id="GO:0046872">
    <property type="term" value="F:metal ion binding"/>
    <property type="evidence" value="ECO:0007669"/>
    <property type="project" value="UniProtKB-KW"/>
</dbReference>
<dbReference type="AlphaFoldDB" id="A0A346Y076"/>
<evidence type="ECO:0000256" key="7">
    <source>
        <dbReference type="ARBA" id="ARBA00023150"/>
    </source>
</evidence>
<dbReference type="GO" id="GO:0016779">
    <property type="term" value="F:nucleotidyltransferase activity"/>
    <property type="evidence" value="ECO:0007669"/>
    <property type="project" value="UniProtKB-ARBA"/>
</dbReference>
<dbReference type="Pfam" id="PF12804">
    <property type="entry name" value="NTP_transf_3"/>
    <property type="match status" value="1"/>
</dbReference>
<accession>A0A346Y076</accession>
<keyword evidence="3" id="KW-0479">Metal-binding</keyword>
<dbReference type="PANTHER" id="PTHR19136">
    <property type="entry name" value="MOLYBDENUM COFACTOR GUANYLYLTRANSFERASE"/>
    <property type="match status" value="1"/>
</dbReference>
<dbReference type="OrthoDB" id="9788394at2"/>
<keyword evidence="5" id="KW-0460">Magnesium</keyword>
<dbReference type="Proteomes" id="UP000264006">
    <property type="component" value="Chromosome"/>
</dbReference>
<evidence type="ECO:0000256" key="5">
    <source>
        <dbReference type="ARBA" id="ARBA00022842"/>
    </source>
</evidence>
<reference evidence="9 10" key="1">
    <citation type="submission" date="2018-09" db="EMBL/GenBank/DDBJ databases">
        <title>Complete genome sequence of Euzebya sp. DY32-46 isolated from seawater of Pacific Ocean.</title>
        <authorList>
            <person name="Xu L."/>
            <person name="Wu Y.-H."/>
            <person name="Xu X.-W."/>
        </authorList>
    </citation>
    <scope>NUCLEOTIDE SEQUENCE [LARGE SCALE GENOMIC DNA]</scope>
    <source>
        <strain evidence="9 10">DY32-46</strain>
    </source>
</reference>
<dbReference type="CDD" id="cd02503">
    <property type="entry name" value="MobA"/>
    <property type="match status" value="1"/>
</dbReference>
<evidence type="ECO:0000256" key="3">
    <source>
        <dbReference type="ARBA" id="ARBA00022723"/>
    </source>
</evidence>
<keyword evidence="2" id="KW-0808">Transferase</keyword>
<keyword evidence="6" id="KW-0342">GTP-binding</keyword>
<dbReference type="PANTHER" id="PTHR19136:SF81">
    <property type="entry name" value="MOLYBDENUM COFACTOR GUANYLYLTRANSFERASE"/>
    <property type="match status" value="1"/>
</dbReference>
<keyword evidence="1" id="KW-0963">Cytoplasm</keyword>
<feature type="domain" description="MobA-like NTP transferase" evidence="8">
    <location>
        <begin position="1"/>
        <end position="137"/>
    </location>
</feature>
<evidence type="ECO:0000259" key="8">
    <source>
        <dbReference type="Pfam" id="PF12804"/>
    </source>
</evidence>
<dbReference type="InterPro" id="IPR025877">
    <property type="entry name" value="MobA-like_NTP_Trfase"/>
</dbReference>
<dbReference type="Gene3D" id="3.90.550.10">
    <property type="entry name" value="Spore Coat Polysaccharide Biosynthesis Protein SpsA, Chain A"/>
    <property type="match status" value="1"/>
</dbReference>
<keyword evidence="7" id="KW-0501">Molybdenum cofactor biosynthesis</keyword>
<organism evidence="9 10">
    <name type="scientific">Euzebya pacifica</name>
    <dbReference type="NCBI Taxonomy" id="1608957"/>
    <lineage>
        <taxon>Bacteria</taxon>
        <taxon>Bacillati</taxon>
        <taxon>Actinomycetota</taxon>
        <taxon>Nitriliruptoria</taxon>
        <taxon>Euzebyales</taxon>
    </lineage>
</organism>
<dbReference type="GO" id="GO:0005525">
    <property type="term" value="F:GTP binding"/>
    <property type="evidence" value="ECO:0007669"/>
    <property type="project" value="UniProtKB-KW"/>
</dbReference>
<dbReference type="EMBL" id="CP031165">
    <property type="protein sequence ID" value="AXV07873.1"/>
    <property type="molecule type" value="Genomic_DNA"/>
</dbReference>
<dbReference type="KEGG" id="euz:DVS28_a3197"/>
<gene>
    <name evidence="9" type="ORF">DVS28_a3197</name>
</gene>
<evidence type="ECO:0000256" key="2">
    <source>
        <dbReference type="ARBA" id="ARBA00022679"/>
    </source>
</evidence>
<sequence>MGTDKALLRYEGSRLVDRAVAHLQRICDDVVVASGPRTIPELRVAQVPDRPTGTGPLGGLAAGLARVDGDVAFVLAVDLPDPDLGFLARLESHWQGEAAVVPTAAGHPQPLHAVWATACAPALSLLAASGTRSLIDAARQLDATILDEAQTASLVDHDRWAWNLNRPSDLEAGSA</sequence>
<dbReference type="SUPFAM" id="SSF53448">
    <property type="entry name" value="Nucleotide-diphospho-sugar transferases"/>
    <property type="match status" value="1"/>
</dbReference>
<name>A0A346Y076_9ACTN</name>
<evidence type="ECO:0000313" key="10">
    <source>
        <dbReference type="Proteomes" id="UP000264006"/>
    </source>
</evidence>
<proteinExistence type="predicted"/>
<dbReference type="InterPro" id="IPR029044">
    <property type="entry name" value="Nucleotide-diphossugar_trans"/>
</dbReference>
<evidence type="ECO:0000256" key="1">
    <source>
        <dbReference type="ARBA" id="ARBA00022490"/>
    </source>
</evidence>
<dbReference type="GO" id="GO:0006777">
    <property type="term" value="P:Mo-molybdopterin cofactor biosynthetic process"/>
    <property type="evidence" value="ECO:0007669"/>
    <property type="project" value="UniProtKB-KW"/>
</dbReference>